<dbReference type="Proteomes" id="UP000011615">
    <property type="component" value="Unassembled WGS sequence"/>
</dbReference>
<proteinExistence type="predicted"/>
<gene>
    <name evidence="1" type="ORF">C476_16575</name>
</gene>
<organism evidence="1 2">
    <name type="scientific">Natrinema limicola JCM 13563</name>
    <dbReference type="NCBI Taxonomy" id="1230457"/>
    <lineage>
        <taxon>Archaea</taxon>
        <taxon>Methanobacteriati</taxon>
        <taxon>Methanobacteriota</taxon>
        <taxon>Stenosarchaea group</taxon>
        <taxon>Halobacteria</taxon>
        <taxon>Halobacteriales</taxon>
        <taxon>Natrialbaceae</taxon>
        <taxon>Natrinema</taxon>
    </lineage>
</organism>
<reference evidence="1 2" key="1">
    <citation type="journal article" date="2014" name="PLoS Genet.">
        <title>Phylogenetically driven sequencing of extremely halophilic archaea reveals strategies for static and dynamic osmo-response.</title>
        <authorList>
            <person name="Becker E.A."/>
            <person name="Seitzer P.M."/>
            <person name="Tritt A."/>
            <person name="Larsen D."/>
            <person name="Krusor M."/>
            <person name="Yao A.I."/>
            <person name="Wu D."/>
            <person name="Madern D."/>
            <person name="Eisen J.A."/>
            <person name="Darling A.E."/>
            <person name="Facciotti M.T."/>
        </authorList>
    </citation>
    <scope>NUCLEOTIDE SEQUENCE [LARGE SCALE GENOMIC DNA]</scope>
    <source>
        <strain evidence="1 2">JCM 13563</strain>
    </source>
</reference>
<sequence>MAISIQWLLSQKQQRQSLLLAHYIYILIQTRKITTVDKDSLVNQQYNHGYWFIRSKKVVYGELYVI</sequence>
<evidence type="ECO:0000313" key="1">
    <source>
        <dbReference type="EMBL" id="ELZ16965.1"/>
    </source>
</evidence>
<dbReference type="AlphaFoldDB" id="M0C177"/>
<accession>M0C177</accession>
<keyword evidence="2" id="KW-1185">Reference proteome</keyword>
<comment type="caution">
    <text evidence="1">The sequence shown here is derived from an EMBL/GenBank/DDBJ whole genome shotgun (WGS) entry which is preliminary data.</text>
</comment>
<evidence type="ECO:0000313" key="2">
    <source>
        <dbReference type="Proteomes" id="UP000011615"/>
    </source>
</evidence>
<protein>
    <submittedName>
        <fullName evidence="1">Uncharacterized protein</fullName>
    </submittedName>
</protein>
<name>M0C177_9EURY</name>
<dbReference type="EMBL" id="AOIT01000069">
    <property type="protein sequence ID" value="ELZ16965.1"/>
    <property type="molecule type" value="Genomic_DNA"/>
</dbReference>